<gene>
    <name evidence="1" type="ORF">GCM10022406_04230</name>
</gene>
<keyword evidence="2" id="KW-1185">Reference proteome</keyword>
<proteinExistence type="predicted"/>
<reference evidence="2" key="1">
    <citation type="journal article" date="2019" name="Int. J. Syst. Evol. Microbiol.">
        <title>The Global Catalogue of Microorganisms (GCM) 10K type strain sequencing project: providing services to taxonomists for standard genome sequencing and annotation.</title>
        <authorList>
            <consortium name="The Broad Institute Genomics Platform"/>
            <consortium name="The Broad Institute Genome Sequencing Center for Infectious Disease"/>
            <person name="Wu L."/>
            <person name="Ma J."/>
        </authorList>
    </citation>
    <scope>NUCLEOTIDE SEQUENCE [LARGE SCALE GENOMIC DNA]</scope>
    <source>
        <strain evidence="2">JCM 17214</strain>
    </source>
</reference>
<dbReference type="RefSeq" id="WP_345109405.1">
    <property type="nucleotide sequence ID" value="NZ_BAABDH010000008.1"/>
</dbReference>
<comment type="caution">
    <text evidence="1">The sequence shown here is derived from an EMBL/GenBank/DDBJ whole genome shotgun (WGS) entry which is preliminary data.</text>
</comment>
<evidence type="ECO:0000313" key="2">
    <source>
        <dbReference type="Proteomes" id="UP001499909"/>
    </source>
</evidence>
<organism evidence="1 2">
    <name type="scientific">Hymenobacter algoricola</name>
    <dbReference type="NCBI Taxonomy" id="486267"/>
    <lineage>
        <taxon>Bacteria</taxon>
        <taxon>Pseudomonadati</taxon>
        <taxon>Bacteroidota</taxon>
        <taxon>Cytophagia</taxon>
        <taxon>Cytophagales</taxon>
        <taxon>Hymenobacteraceae</taxon>
        <taxon>Hymenobacter</taxon>
    </lineage>
</organism>
<dbReference type="EMBL" id="BAABDH010000008">
    <property type="protein sequence ID" value="GAA3921179.1"/>
    <property type="molecule type" value="Genomic_DNA"/>
</dbReference>
<sequence length="42" mass="4750">MYKVKALKKDTTDMQDKKALITGDTVGIGKALREQTRTHRAM</sequence>
<dbReference type="Proteomes" id="UP001499909">
    <property type="component" value="Unassembled WGS sequence"/>
</dbReference>
<evidence type="ECO:0000313" key="1">
    <source>
        <dbReference type="EMBL" id="GAA3921179.1"/>
    </source>
</evidence>
<accession>A0ABP7MEI8</accession>
<name>A0ABP7MEI8_9BACT</name>
<protein>
    <submittedName>
        <fullName evidence="1">Uncharacterized protein</fullName>
    </submittedName>
</protein>